<dbReference type="InterPro" id="IPR019546">
    <property type="entry name" value="TAT_signal_bac_arc"/>
</dbReference>
<evidence type="ECO:0000256" key="2">
    <source>
        <dbReference type="SAM" id="SignalP"/>
    </source>
</evidence>
<dbReference type="OrthoDB" id="5624218at2"/>
<sequence length="383" mass="42796" precursor="true">MLNRRNFLKGCALNGSLLGLAALPTWQTAFASMTTDQELFLSAFSRRNAELEQSHYFGLFDAHGKMIWEKALLDRAHAPVVHPTQSVIGIVARRPGYYMDFFEVVSGDRIARIEPTEKHHFYGHAIFNKTGDRVISQENHFSTGEGRIVIRSWPDANIIAEYKSNGIGPHESVLLDNNTLVIANGGLKTHPAHDRDVLNLDTMAPNVTYLSLEDGSVIQSADNGKDLHQLSIRHLDVNPQGIVALGFQYQGEKWDQVPLVGISSLNSDKIEHLPMPEEIRQRFKQYCGSVCFDKSGQLLAISTPRGNLVAYWNINERSFLGVNNCRDVCGVSQTDQVGAFMLTSGTGKQWLSAPLDSSFSQLNHNVDVSWDNHLRQINLHRYG</sequence>
<evidence type="ECO:0000313" key="4">
    <source>
        <dbReference type="Proteomes" id="UP000001062"/>
    </source>
</evidence>
<dbReference type="eggNOG" id="COG3490">
    <property type="taxonomic scope" value="Bacteria"/>
</dbReference>
<reference evidence="3 4" key="1">
    <citation type="journal article" date="2012" name="Stand. Genomic Sci.">
        <title>Complete genome sequence of the melanogenic marine bacterium Marinomonas mediterranea type strain (MMB-1(T)).</title>
        <authorList>
            <person name="Lucas-Elio P."/>
            <person name="Goodwin L."/>
            <person name="Woyke T."/>
            <person name="Pitluck S."/>
            <person name="Nolan M."/>
            <person name="Kyrpides N.C."/>
            <person name="Detter J.C."/>
            <person name="Copeland A."/>
            <person name="Teshima H."/>
            <person name="Bruce D."/>
            <person name="Detter C."/>
            <person name="Tapia R."/>
            <person name="Han S."/>
            <person name="Land M.L."/>
            <person name="Ivanova N."/>
            <person name="Mikhailova N."/>
            <person name="Johnston A.W."/>
            <person name="Sanchez-Amat A."/>
        </authorList>
    </citation>
    <scope>NUCLEOTIDE SEQUENCE [LARGE SCALE GENOMIC DNA]</scope>
    <source>
        <strain evidence="4">ATCC 700492 / JCM 21426 / NBRC 103028 / MMB-1</strain>
    </source>
</reference>
<dbReference type="PROSITE" id="PS51318">
    <property type="entry name" value="TAT"/>
    <property type="match status" value="1"/>
</dbReference>
<dbReference type="STRING" id="717774.Marme_1575"/>
<dbReference type="RefSeq" id="WP_013660744.1">
    <property type="nucleotide sequence ID" value="NC_015276.1"/>
</dbReference>
<dbReference type="InterPro" id="IPR008311">
    <property type="entry name" value="UCP028101"/>
</dbReference>
<evidence type="ECO:0000256" key="1">
    <source>
        <dbReference type="ARBA" id="ARBA00022729"/>
    </source>
</evidence>
<dbReference type="KEGG" id="mme:Marme_1575"/>
<dbReference type="PIRSF" id="PIRSF028101">
    <property type="entry name" value="UCP028101"/>
    <property type="match status" value="1"/>
</dbReference>
<name>F2JYX4_MARM1</name>
<proteinExistence type="predicted"/>
<dbReference type="SUPFAM" id="SSF50969">
    <property type="entry name" value="YVTN repeat-like/Quinoprotein amine dehydrogenase"/>
    <property type="match status" value="1"/>
</dbReference>
<feature type="chain" id="PRO_5003279372" evidence="2">
    <location>
        <begin position="32"/>
        <end position="383"/>
    </location>
</feature>
<organism evidence="3 4">
    <name type="scientific">Marinomonas mediterranea (strain ATCC 700492 / JCM 21426 / NBRC 103028 / MMB-1)</name>
    <dbReference type="NCBI Taxonomy" id="717774"/>
    <lineage>
        <taxon>Bacteria</taxon>
        <taxon>Pseudomonadati</taxon>
        <taxon>Pseudomonadota</taxon>
        <taxon>Gammaproteobacteria</taxon>
        <taxon>Oceanospirillales</taxon>
        <taxon>Oceanospirillaceae</taxon>
        <taxon>Marinomonas</taxon>
    </lineage>
</organism>
<dbReference type="EMBL" id="CP002583">
    <property type="protein sequence ID" value="ADZ90839.1"/>
    <property type="molecule type" value="Genomic_DNA"/>
</dbReference>
<dbReference type="Pfam" id="PF07433">
    <property type="entry name" value="DUF1513"/>
    <property type="match status" value="1"/>
</dbReference>
<dbReference type="PATRIC" id="fig|717774.3.peg.1636"/>
<protein>
    <submittedName>
        <fullName evidence="3">Uncharacterized conserved protein UCP028101</fullName>
    </submittedName>
</protein>
<keyword evidence="1 2" id="KW-0732">Signal</keyword>
<gene>
    <name evidence="3" type="ordered locus">Marme_1575</name>
</gene>
<dbReference type="InterPro" id="IPR011044">
    <property type="entry name" value="Quino_amine_DH_bsu"/>
</dbReference>
<dbReference type="InterPro" id="IPR006311">
    <property type="entry name" value="TAT_signal"/>
</dbReference>
<dbReference type="AlphaFoldDB" id="F2JYX4"/>
<accession>F2JYX4</accession>
<dbReference type="HOGENOM" id="CLU_047398_0_0_6"/>
<feature type="signal peptide" evidence="2">
    <location>
        <begin position="1"/>
        <end position="31"/>
    </location>
</feature>
<evidence type="ECO:0000313" key="3">
    <source>
        <dbReference type="EMBL" id="ADZ90839.1"/>
    </source>
</evidence>
<dbReference type="NCBIfam" id="TIGR01409">
    <property type="entry name" value="TAT_signal_seq"/>
    <property type="match status" value="1"/>
</dbReference>
<keyword evidence="4" id="KW-1185">Reference proteome</keyword>
<dbReference type="Proteomes" id="UP000001062">
    <property type="component" value="Chromosome"/>
</dbReference>